<keyword evidence="2" id="KW-0805">Transcription regulation</keyword>
<dbReference type="SMART" id="SM00906">
    <property type="entry name" value="Fungal_trans"/>
    <property type="match status" value="1"/>
</dbReference>
<evidence type="ECO:0000256" key="3">
    <source>
        <dbReference type="ARBA" id="ARBA00023125"/>
    </source>
</evidence>
<dbReference type="GO" id="GO:0000978">
    <property type="term" value="F:RNA polymerase II cis-regulatory region sequence-specific DNA binding"/>
    <property type="evidence" value="ECO:0007669"/>
    <property type="project" value="TreeGrafter"/>
</dbReference>
<keyword evidence="4" id="KW-0804">Transcription</keyword>
<dbReference type="InterPro" id="IPR007219">
    <property type="entry name" value="XnlR_reg_dom"/>
</dbReference>
<dbReference type="InterPro" id="IPR001138">
    <property type="entry name" value="Zn2Cys6_DnaBD"/>
</dbReference>
<dbReference type="Pfam" id="PF04082">
    <property type="entry name" value="Fungal_trans"/>
    <property type="match status" value="1"/>
</dbReference>
<dbReference type="CDD" id="cd00067">
    <property type="entry name" value="GAL4"/>
    <property type="match status" value="1"/>
</dbReference>
<dbReference type="InterPro" id="IPR051127">
    <property type="entry name" value="Fungal_SecMet_Regulators"/>
</dbReference>
<evidence type="ECO:0000256" key="5">
    <source>
        <dbReference type="ARBA" id="ARBA00023242"/>
    </source>
</evidence>
<evidence type="ECO:0000313" key="9">
    <source>
        <dbReference type="EMBL" id="KAF2718522.1"/>
    </source>
</evidence>
<keyword evidence="5" id="KW-0539">Nucleus</keyword>
<keyword evidence="3" id="KW-0238">DNA-binding</keyword>
<keyword evidence="1" id="KW-0479">Metal-binding</keyword>
<dbReference type="Proteomes" id="UP000799441">
    <property type="component" value="Unassembled WGS sequence"/>
</dbReference>
<dbReference type="GO" id="GO:0006351">
    <property type="term" value="P:DNA-templated transcription"/>
    <property type="evidence" value="ECO:0007669"/>
    <property type="project" value="InterPro"/>
</dbReference>
<dbReference type="Pfam" id="PF00172">
    <property type="entry name" value="Zn_clus"/>
    <property type="match status" value="1"/>
</dbReference>
<evidence type="ECO:0000256" key="6">
    <source>
        <dbReference type="SAM" id="Coils"/>
    </source>
</evidence>
<keyword evidence="6" id="KW-0175">Coiled coil</keyword>
<dbReference type="PANTHER" id="PTHR47424">
    <property type="entry name" value="REGULATORY PROTEIN GAL4"/>
    <property type="match status" value="1"/>
</dbReference>
<evidence type="ECO:0000256" key="4">
    <source>
        <dbReference type="ARBA" id="ARBA00023163"/>
    </source>
</evidence>
<dbReference type="SMART" id="SM00066">
    <property type="entry name" value="GAL4"/>
    <property type="match status" value="1"/>
</dbReference>
<name>A0A9P4Q5R3_9PEZI</name>
<dbReference type="GO" id="GO:0005634">
    <property type="term" value="C:nucleus"/>
    <property type="evidence" value="ECO:0007669"/>
    <property type="project" value="TreeGrafter"/>
</dbReference>
<sequence>MPPSSTDERPAKRKKVSAACEVCRSRKVRCDGSRPACKPCRDRGNIAGCHYTAQIATFDESRERYIEDLEDRIRRLEQSASGTPSTLTSQVGYDQHHTPGGYSNSSQQPTTSTPPHAYPYPSTTAHLQPSVRATASDGSPILPPKHVADHLLSVYWEYLEWMYPCTDRNATQAAYDALWSGAELNCDRRLFLCAINAIFACSIQVVNEHDAANIADIYFRRARSQLDLDVISNWSVQLVQTLILCTQYLQSADEPQRCKSFCTLAVRTAQGVGLHLPSTSEAITDPVQRQVVRRLWHCCVIYDKVIALSLSQPPMLSPTDSEAVPLPEDAPGSPYTAFIRSIPLYHRVHVVVLEFYNSFKTDTGALPALNMAQFITQEAGFAAWENSLPERLQFDTKTTTQRSFGENIIAAFLLCRYIQIRIVFLRPALSTILQQSDEPQSKLATQSVKDAALTAASVACFESAQAMLSTIYNRIQASRPGRPCSIWWLDVYFAYTAATVVLASKFTPSVSRHIDAAIIDRSVQQYNFIFQHHSQQHRAAARCFSALTKISSRAGSTTQMQTDSINSGPMTQKSSRQYAEQASPIHHDAIQTTTDTNHALARPDIAPAPGPAVESTSPPTNFSVIENNFQQQQKQQQQQQHQQQQQQQYQQQQQQQQHQQSLAQPDTLDFASWLATAPLDFESSNWEDWLTDLDARYPNFDFGQVS</sequence>
<accession>A0A9P4Q5R3</accession>
<dbReference type="GO" id="GO:0000981">
    <property type="term" value="F:DNA-binding transcription factor activity, RNA polymerase II-specific"/>
    <property type="evidence" value="ECO:0007669"/>
    <property type="project" value="InterPro"/>
</dbReference>
<evidence type="ECO:0000313" key="10">
    <source>
        <dbReference type="Proteomes" id="UP000799441"/>
    </source>
</evidence>
<feature type="compositionally biased region" description="Polar residues" evidence="7">
    <location>
        <begin position="78"/>
        <end position="92"/>
    </location>
</feature>
<dbReference type="OrthoDB" id="424974at2759"/>
<dbReference type="EMBL" id="MU003823">
    <property type="protein sequence ID" value="KAF2718522.1"/>
    <property type="molecule type" value="Genomic_DNA"/>
</dbReference>
<dbReference type="SUPFAM" id="SSF57701">
    <property type="entry name" value="Zn2/Cys6 DNA-binding domain"/>
    <property type="match status" value="1"/>
</dbReference>
<dbReference type="PROSITE" id="PS00463">
    <property type="entry name" value="ZN2_CY6_FUNGAL_1"/>
    <property type="match status" value="1"/>
</dbReference>
<comment type="caution">
    <text evidence="9">The sequence shown here is derived from an EMBL/GenBank/DDBJ whole genome shotgun (WGS) entry which is preliminary data.</text>
</comment>
<dbReference type="InterPro" id="IPR036864">
    <property type="entry name" value="Zn2-C6_fun-type_DNA-bd_sf"/>
</dbReference>
<feature type="compositionally biased region" description="Polar residues" evidence="7">
    <location>
        <begin position="614"/>
        <end position="623"/>
    </location>
</feature>
<protein>
    <recommendedName>
        <fullName evidence="8">Zn(2)-C6 fungal-type domain-containing protein</fullName>
    </recommendedName>
</protein>
<evidence type="ECO:0000256" key="1">
    <source>
        <dbReference type="ARBA" id="ARBA00022723"/>
    </source>
</evidence>
<dbReference type="GO" id="GO:0008270">
    <property type="term" value="F:zinc ion binding"/>
    <property type="evidence" value="ECO:0007669"/>
    <property type="project" value="InterPro"/>
</dbReference>
<feature type="region of interest" description="Disordered" evidence="7">
    <location>
        <begin position="77"/>
        <end position="124"/>
    </location>
</feature>
<feature type="domain" description="Zn(2)-C6 fungal-type" evidence="8">
    <location>
        <begin position="19"/>
        <end position="51"/>
    </location>
</feature>
<proteinExistence type="predicted"/>
<feature type="coiled-coil region" evidence="6">
    <location>
        <begin position="627"/>
        <end position="655"/>
    </location>
</feature>
<feature type="region of interest" description="Disordered" evidence="7">
    <location>
        <begin position="555"/>
        <end position="582"/>
    </location>
</feature>
<evidence type="ECO:0000259" key="8">
    <source>
        <dbReference type="PROSITE" id="PS50048"/>
    </source>
</evidence>
<reference evidence="9" key="1">
    <citation type="journal article" date="2020" name="Stud. Mycol.">
        <title>101 Dothideomycetes genomes: a test case for predicting lifestyles and emergence of pathogens.</title>
        <authorList>
            <person name="Haridas S."/>
            <person name="Albert R."/>
            <person name="Binder M."/>
            <person name="Bloem J."/>
            <person name="Labutti K."/>
            <person name="Salamov A."/>
            <person name="Andreopoulos B."/>
            <person name="Baker S."/>
            <person name="Barry K."/>
            <person name="Bills G."/>
            <person name="Bluhm B."/>
            <person name="Cannon C."/>
            <person name="Castanera R."/>
            <person name="Culley D."/>
            <person name="Daum C."/>
            <person name="Ezra D."/>
            <person name="Gonzalez J."/>
            <person name="Henrissat B."/>
            <person name="Kuo A."/>
            <person name="Liang C."/>
            <person name="Lipzen A."/>
            <person name="Lutzoni F."/>
            <person name="Magnuson J."/>
            <person name="Mondo S."/>
            <person name="Nolan M."/>
            <person name="Ohm R."/>
            <person name="Pangilinan J."/>
            <person name="Park H.-J."/>
            <person name="Ramirez L."/>
            <person name="Alfaro M."/>
            <person name="Sun H."/>
            <person name="Tritt A."/>
            <person name="Yoshinaga Y."/>
            <person name="Zwiers L.-H."/>
            <person name="Turgeon B."/>
            <person name="Goodwin S."/>
            <person name="Spatafora J."/>
            <person name="Crous P."/>
            <person name="Grigoriev I."/>
        </authorList>
    </citation>
    <scope>NUCLEOTIDE SEQUENCE</scope>
    <source>
        <strain evidence="9">CBS 116435</strain>
    </source>
</reference>
<evidence type="ECO:0000256" key="2">
    <source>
        <dbReference type="ARBA" id="ARBA00023015"/>
    </source>
</evidence>
<dbReference type="Gene3D" id="4.10.240.10">
    <property type="entry name" value="Zn(2)-C6 fungal-type DNA-binding domain"/>
    <property type="match status" value="1"/>
</dbReference>
<dbReference type="GO" id="GO:0000435">
    <property type="term" value="P:positive regulation of transcription from RNA polymerase II promoter by galactose"/>
    <property type="evidence" value="ECO:0007669"/>
    <property type="project" value="TreeGrafter"/>
</dbReference>
<evidence type="ECO:0000256" key="7">
    <source>
        <dbReference type="SAM" id="MobiDB-lite"/>
    </source>
</evidence>
<gene>
    <name evidence="9" type="ORF">K431DRAFT_287547</name>
</gene>
<dbReference type="CDD" id="cd12148">
    <property type="entry name" value="fungal_TF_MHR"/>
    <property type="match status" value="1"/>
</dbReference>
<dbReference type="AlphaFoldDB" id="A0A9P4Q5R3"/>
<dbReference type="PANTHER" id="PTHR47424:SF3">
    <property type="entry name" value="REGULATORY PROTEIN GAL4"/>
    <property type="match status" value="1"/>
</dbReference>
<dbReference type="PROSITE" id="PS50048">
    <property type="entry name" value="ZN2_CY6_FUNGAL_2"/>
    <property type="match status" value="1"/>
</dbReference>
<feature type="compositionally biased region" description="Polar residues" evidence="7">
    <location>
        <begin position="555"/>
        <end position="580"/>
    </location>
</feature>
<organism evidence="9 10">
    <name type="scientific">Polychaeton citri CBS 116435</name>
    <dbReference type="NCBI Taxonomy" id="1314669"/>
    <lineage>
        <taxon>Eukaryota</taxon>
        <taxon>Fungi</taxon>
        <taxon>Dikarya</taxon>
        <taxon>Ascomycota</taxon>
        <taxon>Pezizomycotina</taxon>
        <taxon>Dothideomycetes</taxon>
        <taxon>Dothideomycetidae</taxon>
        <taxon>Capnodiales</taxon>
        <taxon>Capnodiaceae</taxon>
        <taxon>Polychaeton</taxon>
    </lineage>
</organism>
<feature type="region of interest" description="Disordered" evidence="7">
    <location>
        <begin position="601"/>
        <end position="623"/>
    </location>
</feature>
<keyword evidence="10" id="KW-1185">Reference proteome</keyword>
<feature type="compositionally biased region" description="Low complexity" evidence="7">
    <location>
        <begin position="105"/>
        <end position="115"/>
    </location>
</feature>